<dbReference type="InterPro" id="IPR011333">
    <property type="entry name" value="SKP1/BTB/POZ_sf"/>
</dbReference>
<reference evidence="3" key="1">
    <citation type="journal article" date="2013" name="Proc. Natl. Acad. Sci. U.S.A.">
        <title>Genome structure and metabolic features in the red seaweed Chondrus crispus shed light on evolution of the Archaeplastida.</title>
        <authorList>
            <person name="Collen J."/>
            <person name="Porcel B."/>
            <person name="Carre W."/>
            <person name="Ball S.G."/>
            <person name="Chaparro C."/>
            <person name="Tonon T."/>
            <person name="Barbeyron T."/>
            <person name="Michel G."/>
            <person name="Noel B."/>
            <person name="Valentin K."/>
            <person name="Elias M."/>
            <person name="Artiguenave F."/>
            <person name="Arun A."/>
            <person name="Aury J.M."/>
            <person name="Barbosa-Neto J.F."/>
            <person name="Bothwell J.H."/>
            <person name="Bouget F.Y."/>
            <person name="Brillet L."/>
            <person name="Cabello-Hurtado F."/>
            <person name="Capella-Gutierrez S."/>
            <person name="Charrier B."/>
            <person name="Cladiere L."/>
            <person name="Cock J.M."/>
            <person name="Coelho S.M."/>
            <person name="Colleoni C."/>
            <person name="Czjzek M."/>
            <person name="Da Silva C."/>
            <person name="Delage L."/>
            <person name="Denoeud F."/>
            <person name="Deschamps P."/>
            <person name="Dittami S.M."/>
            <person name="Gabaldon T."/>
            <person name="Gachon C.M."/>
            <person name="Groisillier A."/>
            <person name="Herve C."/>
            <person name="Jabbari K."/>
            <person name="Katinka M."/>
            <person name="Kloareg B."/>
            <person name="Kowalczyk N."/>
            <person name="Labadie K."/>
            <person name="Leblanc C."/>
            <person name="Lopez P.J."/>
            <person name="McLachlan D.H."/>
            <person name="Meslet-Cladiere L."/>
            <person name="Moustafa A."/>
            <person name="Nehr Z."/>
            <person name="Nyvall Collen P."/>
            <person name="Panaud O."/>
            <person name="Partensky F."/>
            <person name="Poulain J."/>
            <person name="Rensing S.A."/>
            <person name="Rousvoal S."/>
            <person name="Samson G."/>
            <person name="Symeonidi A."/>
            <person name="Weissenbach J."/>
            <person name="Zambounis A."/>
            <person name="Wincker P."/>
            <person name="Boyen C."/>
        </authorList>
    </citation>
    <scope>NUCLEOTIDE SEQUENCE [LARGE SCALE GENOMIC DNA]</scope>
    <source>
        <strain evidence="3">cv. Stackhouse</strain>
    </source>
</reference>
<sequence length="570" mass="64779">MISSSPQKLLPSPTKISLPPMPPSTLVGNWILHEHSFAPQREYFMSFCAQLSRRRVVDHLMSFRFPQEDIEPVAVHYSRLALAGGPMAALLREKKEEDVVMGTPGREKDKENDKSDSSKKEDGKGKPVEKDVSSEKEANEKEADPMLDDEPSLVRTPDSPPRKSPVLLSDDDTPRVFNIIVKFLYCEEVQFNYLTFQEVVQLAVAAHRWQLTDLYNATFAYVMDQNLLADGLGIRTFIPLVSHAETPEAFRRYFCIAVGHHFDVLYPRLKAISLTESTAPVSLSVPPLWDVIVSQNMLSHVIHCIGLYSEESYDQYLLDVVLRYYEPKKGSMDEELQGLLSQLNWDEIELSETFASDGPSKNWSARAIRMAALASFDAPQTQALEVRIPWNIPLQKLLKENTWSFQTEHVLCGPYVCYLHVRKGTGPEVSLFVHIWYRDGKPIGADARHESVRVKCRATERNCRCDSGRQWSNTSHGFLENLSFEGKLEGYPGLGWSQFLEAKRIEEWRTSHGEGCGLAITTVLQFMRPKKQFEGPARRSLRAPSPGRVVSAIQKKHSRPSTRMKLRESR</sequence>
<dbReference type="Proteomes" id="UP000012073">
    <property type="component" value="Unassembled WGS sequence"/>
</dbReference>
<name>R7QK62_CHOCR</name>
<dbReference type="RefSeq" id="XP_005718012.1">
    <property type="nucleotide sequence ID" value="XM_005717955.1"/>
</dbReference>
<organism evidence="2 3">
    <name type="scientific">Chondrus crispus</name>
    <name type="common">Carrageen Irish moss</name>
    <name type="synonym">Polymorpha crispa</name>
    <dbReference type="NCBI Taxonomy" id="2769"/>
    <lineage>
        <taxon>Eukaryota</taxon>
        <taxon>Rhodophyta</taxon>
        <taxon>Florideophyceae</taxon>
        <taxon>Rhodymeniophycidae</taxon>
        <taxon>Gigartinales</taxon>
        <taxon>Gigartinaceae</taxon>
        <taxon>Chondrus</taxon>
    </lineage>
</organism>
<dbReference type="OrthoDB" id="3067at2759"/>
<dbReference type="SUPFAM" id="SSF54695">
    <property type="entry name" value="POZ domain"/>
    <property type="match status" value="1"/>
</dbReference>
<dbReference type="KEGG" id="ccp:CHC_T00006325001"/>
<gene>
    <name evidence="2" type="ORF">CHC_T00006325001</name>
</gene>
<feature type="region of interest" description="Disordered" evidence="1">
    <location>
        <begin position="93"/>
        <end position="168"/>
    </location>
</feature>
<dbReference type="EMBL" id="HG001898">
    <property type="protein sequence ID" value="CDF38143.1"/>
    <property type="molecule type" value="Genomic_DNA"/>
</dbReference>
<feature type="compositionally biased region" description="Basic residues" evidence="1">
    <location>
        <begin position="554"/>
        <end position="564"/>
    </location>
</feature>
<evidence type="ECO:0000313" key="2">
    <source>
        <dbReference type="EMBL" id="CDF38143.1"/>
    </source>
</evidence>
<proteinExistence type="predicted"/>
<dbReference type="Gene3D" id="3.30.710.10">
    <property type="entry name" value="Potassium Channel Kv1.1, Chain A"/>
    <property type="match status" value="1"/>
</dbReference>
<evidence type="ECO:0000313" key="3">
    <source>
        <dbReference type="Proteomes" id="UP000012073"/>
    </source>
</evidence>
<protein>
    <recommendedName>
        <fullName evidence="4">BTB domain-containing protein</fullName>
    </recommendedName>
</protein>
<evidence type="ECO:0008006" key="4">
    <source>
        <dbReference type="Google" id="ProtNLM"/>
    </source>
</evidence>
<evidence type="ECO:0000256" key="1">
    <source>
        <dbReference type="SAM" id="MobiDB-lite"/>
    </source>
</evidence>
<feature type="compositionally biased region" description="Basic and acidic residues" evidence="1">
    <location>
        <begin position="105"/>
        <end position="144"/>
    </location>
</feature>
<accession>R7QK62</accession>
<dbReference type="AlphaFoldDB" id="R7QK62"/>
<feature type="region of interest" description="Disordered" evidence="1">
    <location>
        <begin position="534"/>
        <end position="570"/>
    </location>
</feature>
<dbReference type="GeneID" id="17325721"/>
<dbReference type="Gramene" id="CDF38143">
    <property type="protein sequence ID" value="CDF38143"/>
    <property type="gene ID" value="CHC_T00006325001"/>
</dbReference>
<keyword evidence="3" id="KW-1185">Reference proteome</keyword>